<dbReference type="InterPro" id="IPR002196">
    <property type="entry name" value="Glyco_hydro_24"/>
</dbReference>
<keyword evidence="3" id="KW-0326">Glycosidase</keyword>
<evidence type="ECO:0000256" key="3">
    <source>
        <dbReference type="RuleBase" id="RU003788"/>
    </source>
</evidence>
<evidence type="ECO:0000313" key="5">
    <source>
        <dbReference type="EMBL" id="PIP58003.1"/>
    </source>
</evidence>
<evidence type="ECO:0000256" key="1">
    <source>
        <dbReference type="ARBA" id="ARBA00022529"/>
    </source>
</evidence>
<comment type="similarity">
    <text evidence="3">Belongs to the glycosyl hydrolase 24 family.</text>
</comment>
<dbReference type="Proteomes" id="UP000229334">
    <property type="component" value="Unassembled WGS sequence"/>
</dbReference>
<dbReference type="EMBL" id="PCSX01000038">
    <property type="protein sequence ID" value="PIP58003.1"/>
    <property type="molecule type" value="Genomic_DNA"/>
</dbReference>
<dbReference type="GO" id="GO:0009253">
    <property type="term" value="P:peptidoglycan catabolic process"/>
    <property type="evidence" value="ECO:0007669"/>
    <property type="project" value="InterPro"/>
</dbReference>
<dbReference type="Gene3D" id="1.10.530.40">
    <property type="match status" value="1"/>
</dbReference>
<dbReference type="InterPro" id="IPR023346">
    <property type="entry name" value="Lysozyme-like_dom_sf"/>
</dbReference>
<keyword evidence="3" id="KW-0378">Hydrolase</keyword>
<proteinExistence type="inferred from homology"/>
<dbReference type="InterPro" id="IPR023347">
    <property type="entry name" value="Lysozyme_dom_sf"/>
</dbReference>
<feature type="compositionally biased region" description="Low complexity" evidence="4">
    <location>
        <begin position="133"/>
        <end position="143"/>
    </location>
</feature>
<dbReference type="AlphaFoldDB" id="A0A2H0BJZ4"/>
<feature type="region of interest" description="Disordered" evidence="4">
    <location>
        <begin position="133"/>
        <end position="169"/>
    </location>
</feature>
<keyword evidence="1 3" id="KW-0929">Antimicrobial</keyword>
<reference evidence="5 6" key="1">
    <citation type="submission" date="2017-09" db="EMBL/GenBank/DDBJ databases">
        <title>Depth-based differentiation of microbial function through sediment-hosted aquifers and enrichment of novel symbionts in the deep terrestrial subsurface.</title>
        <authorList>
            <person name="Probst A.J."/>
            <person name="Ladd B."/>
            <person name="Jarett J.K."/>
            <person name="Geller-Mcgrath D.E."/>
            <person name="Sieber C.M."/>
            <person name="Emerson J.B."/>
            <person name="Anantharaman K."/>
            <person name="Thomas B.C."/>
            <person name="Malmstrom R."/>
            <person name="Stieglmeier M."/>
            <person name="Klingl A."/>
            <person name="Woyke T."/>
            <person name="Ryan C.M."/>
            <person name="Banfield J.F."/>
        </authorList>
    </citation>
    <scope>NUCLEOTIDE SEQUENCE [LARGE SCALE GENOMIC DNA]</scope>
    <source>
        <strain evidence="5">CG22_combo_CG10-13_8_21_14_all_37_9</strain>
    </source>
</reference>
<dbReference type="InterPro" id="IPR052619">
    <property type="entry name" value="Phage_lysozyme-like"/>
</dbReference>
<dbReference type="SUPFAM" id="SSF53955">
    <property type="entry name" value="Lysozyme-like"/>
    <property type="match status" value="1"/>
</dbReference>
<evidence type="ECO:0000313" key="6">
    <source>
        <dbReference type="Proteomes" id="UP000229334"/>
    </source>
</evidence>
<dbReference type="GO" id="GO:0042742">
    <property type="term" value="P:defense response to bacterium"/>
    <property type="evidence" value="ECO:0007669"/>
    <property type="project" value="UniProtKB-KW"/>
</dbReference>
<dbReference type="GO" id="GO:0031640">
    <property type="term" value="P:killing of cells of another organism"/>
    <property type="evidence" value="ECO:0007669"/>
    <property type="project" value="UniProtKB-KW"/>
</dbReference>
<gene>
    <name evidence="5" type="ORF">COX02_02525</name>
</gene>
<name>A0A2H0BJZ4_9BACT</name>
<sequence length="336" mass="35639">MIFHKKTFLMKFILGILIFSQVAVPLVARAVGTIPFGGIVTGVIPCLCSGNFLIIQKPVAGPAMLMYQPGVSRLYQYGQILVPGTQILGNASVPVPCVELIVIFCVPIYTAPLITMVGTSGIAGAIPNFGGPNGSANPNSSGAPPGPNTPSPTGSTTNNPCSTNQSQSSAGYITANEGWRNNVYVDSRGNPTVGIGHLIRAGESIPSGYLTDTQVRNYFNQDYSRAVNDARGAADRHNVDFDSLSPARQTVLVDMAFNMGTNPNGLTQGQQGLDGFNRMWSGIEAGDWQRAGQEVQGSGYYGPRADRNAQIMATDDQSLINQQINRDPRSASICPI</sequence>
<comment type="caution">
    <text evidence="5">The sequence shown here is derived from an EMBL/GenBank/DDBJ whole genome shotgun (WGS) entry which is preliminary data.</text>
</comment>
<organism evidence="5 6">
    <name type="scientific">Candidatus Vogelbacteria bacterium CG22_combo_CG10-13_8_21_14_all_37_9</name>
    <dbReference type="NCBI Taxonomy" id="1975046"/>
    <lineage>
        <taxon>Bacteria</taxon>
        <taxon>Candidatus Vogeliibacteriota</taxon>
    </lineage>
</organism>
<comment type="catalytic activity">
    <reaction evidence="3">
        <text>Hydrolysis of (1-&gt;4)-beta-linkages between N-acetylmuramic acid and N-acetyl-D-glucosamine residues in a peptidoglycan and between N-acetyl-D-glucosamine residues in chitodextrins.</text>
        <dbReference type="EC" id="3.2.1.17"/>
    </reaction>
</comment>
<accession>A0A2H0BJZ4</accession>
<evidence type="ECO:0000256" key="4">
    <source>
        <dbReference type="SAM" id="MobiDB-lite"/>
    </source>
</evidence>
<protein>
    <recommendedName>
        <fullName evidence="3">Lysozyme</fullName>
        <ecNumber evidence="3">3.2.1.17</ecNumber>
    </recommendedName>
</protein>
<dbReference type="GO" id="GO:0003796">
    <property type="term" value="F:lysozyme activity"/>
    <property type="evidence" value="ECO:0007669"/>
    <property type="project" value="UniProtKB-EC"/>
</dbReference>
<dbReference type="PANTHER" id="PTHR37406">
    <property type="entry name" value="T4-TYPE LYSOZYME 1-RELATED"/>
    <property type="match status" value="1"/>
</dbReference>
<dbReference type="EC" id="3.2.1.17" evidence="3"/>
<feature type="compositionally biased region" description="Low complexity" evidence="4">
    <location>
        <begin position="151"/>
        <end position="164"/>
    </location>
</feature>
<evidence type="ECO:0000256" key="2">
    <source>
        <dbReference type="ARBA" id="ARBA00022638"/>
    </source>
</evidence>
<dbReference type="GO" id="GO:0016998">
    <property type="term" value="P:cell wall macromolecule catabolic process"/>
    <property type="evidence" value="ECO:0007669"/>
    <property type="project" value="InterPro"/>
</dbReference>
<keyword evidence="2 3" id="KW-0081">Bacteriolytic enzyme</keyword>
<dbReference type="Pfam" id="PF00959">
    <property type="entry name" value="Phage_lysozyme"/>
    <property type="match status" value="1"/>
</dbReference>
<dbReference type="PANTHER" id="PTHR37406:SF1">
    <property type="entry name" value="T4-TYPE LYSOZYME 1-RELATED"/>
    <property type="match status" value="1"/>
</dbReference>